<dbReference type="Gene3D" id="1.10.357.10">
    <property type="entry name" value="Tetracycline Repressor, domain 2"/>
    <property type="match status" value="1"/>
</dbReference>
<dbReference type="AlphaFoldDB" id="A0A163LTD3"/>
<gene>
    <name evidence="6" type="ORF">AWU65_22170</name>
</gene>
<dbReference type="PRINTS" id="PR00455">
    <property type="entry name" value="HTHTETR"/>
</dbReference>
<dbReference type="PROSITE" id="PS50977">
    <property type="entry name" value="HTH_TETR_2"/>
    <property type="match status" value="1"/>
</dbReference>
<dbReference type="SUPFAM" id="SSF48498">
    <property type="entry name" value="Tetracyclin repressor-like, C-terminal domain"/>
    <property type="match status" value="1"/>
</dbReference>
<keyword evidence="3" id="KW-0804">Transcription</keyword>
<protein>
    <submittedName>
        <fullName evidence="6">TetR family transcriptional regulator</fullName>
    </submittedName>
</protein>
<dbReference type="InterPro" id="IPR036271">
    <property type="entry name" value="Tet_transcr_reg_TetR-rel_C_sf"/>
</dbReference>
<evidence type="ECO:0000259" key="5">
    <source>
        <dbReference type="PROSITE" id="PS50977"/>
    </source>
</evidence>
<dbReference type="RefSeq" id="WP_006209902.1">
    <property type="nucleotide sequence ID" value="NZ_CP147845.1"/>
</dbReference>
<evidence type="ECO:0000256" key="3">
    <source>
        <dbReference type="ARBA" id="ARBA00023163"/>
    </source>
</evidence>
<dbReference type="GeneID" id="97556015"/>
<feature type="domain" description="HTH tetR-type" evidence="5">
    <location>
        <begin position="8"/>
        <end position="68"/>
    </location>
</feature>
<dbReference type="InterPro" id="IPR009057">
    <property type="entry name" value="Homeodomain-like_sf"/>
</dbReference>
<dbReference type="Proteomes" id="UP000076796">
    <property type="component" value="Unassembled WGS sequence"/>
</dbReference>
<organism evidence="6 7">
    <name type="scientific">Paenibacillus glucanolyticus</name>
    <dbReference type="NCBI Taxonomy" id="59843"/>
    <lineage>
        <taxon>Bacteria</taxon>
        <taxon>Bacillati</taxon>
        <taxon>Bacillota</taxon>
        <taxon>Bacilli</taxon>
        <taxon>Bacillales</taxon>
        <taxon>Paenibacillaceae</taxon>
        <taxon>Paenibacillus</taxon>
    </lineage>
</organism>
<evidence type="ECO:0000313" key="7">
    <source>
        <dbReference type="Proteomes" id="UP000076796"/>
    </source>
</evidence>
<dbReference type="SUPFAM" id="SSF46689">
    <property type="entry name" value="Homeodomain-like"/>
    <property type="match status" value="1"/>
</dbReference>
<keyword evidence="7" id="KW-1185">Reference proteome</keyword>
<dbReference type="PANTHER" id="PTHR47506:SF3">
    <property type="entry name" value="HTH-TYPE TRANSCRIPTIONAL REGULATOR LMRA"/>
    <property type="match status" value="1"/>
</dbReference>
<dbReference type="STRING" id="59843.A3958_21430"/>
<evidence type="ECO:0000256" key="4">
    <source>
        <dbReference type="PROSITE-ProRule" id="PRU00335"/>
    </source>
</evidence>
<evidence type="ECO:0000256" key="2">
    <source>
        <dbReference type="ARBA" id="ARBA00023125"/>
    </source>
</evidence>
<dbReference type="OrthoDB" id="9814703at2"/>
<evidence type="ECO:0000313" key="6">
    <source>
        <dbReference type="EMBL" id="KZS48445.1"/>
    </source>
</evidence>
<feature type="DNA-binding region" description="H-T-H motif" evidence="4">
    <location>
        <begin position="31"/>
        <end position="50"/>
    </location>
</feature>
<keyword evidence="1" id="KW-0805">Transcription regulation</keyword>
<comment type="caution">
    <text evidence="6">The sequence shown here is derived from an EMBL/GenBank/DDBJ whole genome shotgun (WGS) entry which is preliminary data.</text>
</comment>
<proteinExistence type="predicted"/>
<name>A0A163LTD3_9BACL</name>
<dbReference type="Pfam" id="PF00440">
    <property type="entry name" value="TetR_N"/>
    <property type="match status" value="1"/>
</dbReference>
<sequence>MKQEERREQTKRILLESTEELIREKGCSQTTLNDIMKRSGMSKGAIFHYVSSKDELFVHVLKARLAEQNEHFMSEVNKQGDIKEFDGPMNTIINSMSSLESRDDVSNLILMYLIGKSDQPEIADIVAGFYKEATATSKQWIVTGQEAGVITDTIDAERTAELFELLSFGLRMRGLIGVKGNVFSTKEYSDFITDILRPGNKEGGREGL</sequence>
<accession>A0A163LTD3</accession>
<keyword evidence="2 4" id="KW-0238">DNA-binding</keyword>
<dbReference type="PANTHER" id="PTHR47506">
    <property type="entry name" value="TRANSCRIPTIONAL REGULATORY PROTEIN"/>
    <property type="match status" value="1"/>
</dbReference>
<evidence type="ECO:0000256" key="1">
    <source>
        <dbReference type="ARBA" id="ARBA00023015"/>
    </source>
</evidence>
<dbReference type="GO" id="GO:0003677">
    <property type="term" value="F:DNA binding"/>
    <property type="evidence" value="ECO:0007669"/>
    <property type="project" value="UniProtKB-UniRule"/>
</dbReference>
<reference evidence="6" key="1">
    <citation type="journal article" date="2016" name="Genome Announc.">
        <title>Draft genomes of two strains of Paenibacillus glucanolyticus with capability to degrade lignocellulose.</title>
        <authorList>
            <person name="Mathews S.L."/>
            <person name="Pawlak J."/>
            <person name="Grunden A.M."/>
        </authorList>
    </citation>
    <scope>NUCLEOTIDE SEQUENCE [LARGE SCALE GENOMIC DNA]</scope>
    <source>
        <strain evidence="6">SLM1</strain>
    </source>
</reference>
<dbReference type="EMBL" id="LWMH01000001">
    <property type="protein sequence ID" value="KZS48445.1"/>
    <property type="molecule type" value="Genomic_DNA"/>
</dbReference>
<dbReference type="InterPro" id="IPR001647">
    <property type="entry name" value="HTH_TetR"/>
</dbReference>